<accession>A0A1G5XHS1</accession>
<name>A0A1G5XHS1_9EURY</name>
<dbReference type="RefSeq" id="WP_149732739.1">
    <property type="nucleotide sequence ID" value="NZ_FMXB01000025.1"/>
</dbReference>
<dbReference type="Proteomes" id="UP000323439">
    <property type="component" value="Unassembled WGS sequence"/>
</dbReference>
<evidence type="ECO:0008006" key="3">
    <source>
        <dbReference type="Google" id="ProtNLM"/>
    </source>
</evidence>
<dbReference type="EMBL" id="FMXB01000025">
    <property type="protein sequence ID" value="SDA69991.1"/>
    <property type="molecule type" value="Genomic_DNA"/>
</dbReference>
<proteinExistence type="predicted"/>
<reference evidence="1 2" key="1">
    <citation type="submission" date="2016-10" db="EMBL/GenBank/DDBJ databases">
        <authorList>
            <person name="Varghese N."/>
            <person name="Submissions S."/>
        </authorList>
    </citation>
    <scope>NUCLEOTIDE SEQUENCE [LARGE SCALE GENOMIC DNA]</scope>
    <source>
        <strain evidence="1 2">DSM 16643</strain>
    </source>
</reference>
<dbReference type="AlphaFoldDB" id="A0A1G5XHS1"/>
<sequence length="434" mass="50794">MENSNLEKFCSEYFGGIVKPKHLSEFSQKTPQGNVISGYLSRKPNRFLGSIVITHLVKSDGSEADVEQFVQGFPKINYWDSRHQLKSEGKVRYFCNEKLDGTCLAIFPLKDENGNVIELVPKTRGKAVADDHILEMYSLIDKKAILDYFDGYSKDTTDVLFFELYGTLNRHEIAHMDTYIDIKLIGVYVDGKFLNDNEILSLPYDIVGLSVKSLFSIIKYEDESEFRIGWTIMEPRFEPYKFEITDTFPTLYDAIQEIKLMLQRINDEYYRFNKRSLIEGVVINGVHLNGTQMYLKIKPDNIVKAFKDPKGISRRFILKEVRKYFDEYGSEVRELYGEDENHYLEYVMRNLEEEFPNELVNMPKTKKRIKKVFMDVWDSKIPSVSLQNIAEKLIKEYPDEEIPKLMAIFASEYPSKKKDSRHVYTILTNIEKRM</sequence>
<gene>
    <name evidence="1" type="ORF">SAMN02910315_02260</name>
</gene>
<evidence type="ECO:0000313" key="1">
    <source>
        <dbReference type="EMBL" id="SDA69991.1"/>
    </source>
</evidence>
<keyword evidence="2" id="KW-1185">Reference proteome</keyword>
<organism evidence="1 2">
    <name type="scientific">Methanobrevibacter millerae</name>
    <dbReference type="NCBI Taxonomy" id="230361"/>
    <lineage>
        <taxon>Archaea</taxon>
        <taxon>Methanobacteriati</taxon>
        <taxon>Methanobacteriota</taxon>
        <taxon>Methanomada group</taxon>
        <taxon>Methanobacteria</taxon>
        <taxon>Methanobacteriales</taxon>
        <taxon>Methanobacteriaceae</taxon>
        <taxon>Methanobrevibacter</taxon>
    </lineage>
</organism>
<evidence type="ECO:0000313" key="2">
    <source>
        <dbReference type="Proteomes" id="UP000323439"/>
    </source>
</evidence>
<protein>
    <recommendedName>
        <fullName evidence="3">RNA ligase</fullName>
    </recommendedName>
</protein>